<reference evidence="1" key="2">
    <citation type="journal article" date="2022" name="Res Sq">
        <title>Comparative Genomics Reveals Insights into the Divergent Evolution of Astigmatic Mites and Household Pest Adaptations.</title>
        <authorList>
            <person name="Xiong Q."/>
            <person name="Wan A.T.-Y."/>
            <person name="Liu X.-Y."/>
            <person name="Fung C.S.-H."/>
            <person name="Xiao X."/>
            <person name="Malainual N."/>
            <person name="Hou J."/>
            <person name="Wang L."/>
            <person name="Wang M."/>
            <person name="Yang K."/>
            <person name="Cui Y."/>
            <person name="Leung E."/>
            <person name="Nong W."/>
            <person name="Shin S.-K."/>
            <person name="Au S."/>
            <person name="Jeong K.Y."/>
            <person name="Chew F.T."/>
            <person name="Hui J."/>
            <person name="Leung T.F."/>
            <person name="Tungtrongchitr A."/>
            <person name="Zhong N."/>
            <person name="Liu Z."/>
            <person name="Tsui S."/>
        </authorList>
    </citation>
    <scope>NUCLEOTIDE SEQUENCE</scope>
    <source>
        <strain evidence="1">Derf</strain>
        <tissue evidence="1">Whole organism</tissue>
    </source>
</reference>
<dbReference type="AlphaFoldDB" id="A0A922HJZ8"/>
<gene>
    <name evidence="1" type="ORF">DERF_014903</name>
</gene>
<protein>
    <submittedName>
        <fullName evidence="1">Uncharacterized protein</fullName>
    </submittedName>
</protein>
<dbReference type="Proteomes" id="UP000790347">
    <property type="component" value="Unassembled WGS sequence"/>
</dbReference>
<comment type="caution">
    <text evidence="1">The sequence shown here is derived from an EMBL/GenBank/DDBJ whole genome shotgun (WGS) entry which is preliminary data.</text>
</comment>
<name>A0A922HJZ8_DERFA</name>
<reference evidence="1" key="1">
    <citation type="submission" date="2013-05" db="EMBL/GenBank/DDBJ databases">
        <authorList>
            <person name="Yim A.K.Y."/>
            <person name="Chan T.F."/>
            <person name="Ji K.M."/>
            <person name="Liu X.Y."/>
            <person name="Zhou J.W."/>
            <person name="Li R.Q."/>
            <person name="Yang K.Y."/>
            <person name="Li J."/>
            <person name="Li M."/>
            <person name="Law P.T.W."/>
            <person name="Wu Y.L."/>
            <person name="Cai Z.L."/>
            <person name="Qin H."/>
            <person name="Bao Y."/>
            <person name="Leung R.K.K."/>
            <person name="Ng P.K.S."/>
            <person name="Zou J."/>
            <person name="Zhong X.J."/>
            <person name="Ran P.X."/>
            <person name="Zhong N.S."/>
            <person name="Liu Z.G."/>
            <person name="Tsui S.K.W."/>
        </authorList>
    </citation>
    <scope>NUCLEOTIDE SEQUENCE</scope>
    <source>
        <strain evidence="1">Derf</strain>
        <tissue evidence="1">Whole organism</tissue>
    </source>
</reference>
<organism evidence="1 2">
    <name type="scientific">Dermatophagoides farinae</name>
    <name type="common">American house dust mite</name>
    <dbReference type="NCBI Taxonomy" id="6954"/>
    <lineage>
        <taxon>Eukaryota</taxon>
        <taxon>Metazoa</taxon>
        <taxon>Ecdysozoa</taxon>
        <taxon>Arthropoda</taxon>
        <taxon>Chelicerata</taxon>
        <taxon>Arachnida</taxon>
        <taxon>Acari</taxon>
        <taxon>Acariformes</taxon>
        <taxon>Sarcoptiformes</taxon>
        <taxon>Astigmata</taxon>
        <taxon>Psoroptidia</taxon>
        <taxon>Analgoidea</taxon>
        <taxon>Pyroglyphidae</taxon>
        <taxon>Dermatophagoidinae</taxon>
        <taxon>Dermatophagoides</taxon>
    </lineage>
</organism>
<evidence type="ECO:0000313" key="1">
    <source>
        <dbReference type="EMBL" id="KAH9494196.1"/>
    </source>
</evidence>
<proteinExistence type="predicted"/>
<keyword evidence="2" id="KW-1185">Reference proteome</keyword>
<evidence type="ECO:0000313" key="2">
    <source>
        <dbReference type="Proteomes" id="UP000790347"/>
    </source>
</evidence>
<sequence>MHSIYISINLHANKSEYELNITVRLRLARSSVSDGISKSFTLSAILSNDSFNVIFNESSYSSAIIRHQKFLIKISATPVRRGSSSLLLCVNDSCSFSAIMFVVDIFRHEMNLEIVIKNATIVICFYDKPNTFNLNKRKLLRLHKKIISMLIDETDCCCCCC</sequence>
<accession>A0A922HJZ8</accession>
<dbReference type="EMBL" id="ASGP02000008">
    <property type="protein sequence ID" value="KAH9494196.1"/>
    <property type="molecule type" value="Genomic_DNA"/>
</dbReference>